<organism evidence="2 3">
    <name type="scientific">Sinorhizobium americanum</name>
    <dbReference type="NCBI Taxonomy" id="194963"/>
    <lineage>
        <taxon>Bacteria</taxon>
        <taxon>Pseudomonadati</taxon>
        <taxon>Pseudomonadota</taxon>
        <taxon>Alphaproteobacteria</taxon>
        <taxon>Hyphomicrobiales</taxon>
        <taxon>Rhizobiaceae</taxon>
        <taxon>Sinorhizobium/Ensifer group</taxon>
        <taxon>Sinorhizobium</taxon>
    </lineage>
</organism>
<dbReference type="AlphaFoldDB" id="A0A4R2AZ76"/>
<name>A0A4R2AZ76_9HYPH</name>
<feature type="region of interest" description="Disordered" evidence="1">
    <location>
        <begin position="1"/>
        <end position="30"/>
    </location>
</feature>
<accession>A0A4R2AZ76</accession>
<feature type="compositionally biased region" description="Polar residues" evidence="1">
    <location>
        <begin position="1"/>
        <end position="16"/>
    </location>
</feature>
<evidence type="ECO:0000313" key="2">
    <source>
        <dbReference type="EMBL" id="TCN18402.1"/>
    </source>
</evidence>
<comment type="caution">
    <text evidence="2">The sequence shown here is derived from an EMBL/GenBank/DDBJ whole genome shotgun (WGS) entry which is preliminary data.</text>
</comment>
<evidence type="ECO:0000256" key="1">
    <source>
        <dbReference type="SAM" id="MobiDB-lite"/>
    </source>
</evidence>
<proteinExistence type="predicted"/>
<evidence type="ECO:0000313" key="3">
    <source>
        <dbReference type="Proteomes" id="UP000295043"/>
    </source>
</evidence>
<dbReference type="Proteomes" id="UP000295043">
    <property type="component" value="Unassembled WGS sequence"/>
</dbReference>
<sequence length="30" mass="3202">MNRPVSSQQQHLSPSFSGMLEGWLKANGGG</sequence>
<protein>
    <submittedName>
        <fullName evidence="2">Uncharacterized protein</fullName>
    </submittedName>
</protein>
<dbReference type="EMBL" id="SLVU01000034">
    <property type="protein sequence ID" value="TCN18402.1"/>
    <property type="molecule type" value="Genomic_DNA"/>
</dbReference>
<gene>
    <name evidence="2" type="ORF">EV184_13445</name>
</gene>
<reference evidence="2 3" key="1">
    <citation type="submission" date="2019-03" db="EMBL/GenBank/DDBJ databases">
        <title>Genomic Encyclopedia of Type Strains, Phase IV (KMG-V): Genome sequencing to study the core and pangenomes of soil and plant-associated prokaryotes.</title>
        <authorList>
            <person name="Whitman W."/>
        </authorList>
    </citation>
    <scope>NUCLEOTIDE SEQUENCE [LARGE SCALE GENOMIC DNA]</scope>
    <source>
        <strain evidence="2 3">23C40</strain>
    </source>
</reference>